<comment type="subcellular location">
    <subcellularLocation>
        <location evidence="1">Secreted</location>
    </subcellularLocation>
</comment>
<feature type="domain" description="Peptidase S1" evidence="5">
    <location>
        <begin position="1"/>
        <end position="232"/>
    </location>
</feature>
<dbReference type="InterPro" id="IPR043504">
    <property type="entry name" value="Peptidase_S1_PA_chymotrypsin"/>
</dbReference>
<dbReference type="Proteomes" id="UP001497623">
    <property type="component" value="Unassembled WGS sequence"/>
</dbReference>
<keyword evidence="4" id="KW-0720">Serine protease</keyword>
<dbReference type="InterPro" id="IPR001254">
    <property type="entry name" value="Trypsin_dom"/>
</dbReference>
<dbReference type="PANTHER" id="PTHR24252">
    <property type="entry name" value="ACROSIN-RELATED"/>
    <property type="match status" value="1"/>
</dbReference>
<evidence type="ECO:0000256" key="4">
    <source>
        <dbReference type="RuleBase" id="RU363034"/>
    </source>
</evidence>
<dbReference type="Gene3D" id="2.40.10.10">
    <property type="entry name" value="Trypsin-like serine proteases"/>
    <property type="match status" value="1"/>
</dbReference>
<keyword evidence="3" id="KW-1015">Disulfide bond</keyword>
<dbReference type="GO" id="GO:0006508">
    <property type="term" value="P:proteolysis"/>
    <property type="evidence" value="ECO:0007669"/>
    <property type="project" value="UniProtKB-KW"/>
</dbReference>
<sequence length="232" mass="25553">QVSIRKANGVGEFNHNCGGSILSPRWVLTAAHCISNSLKVELRVRAGEYNDKSDTEELPHQQSGVRRKIIHPDFDSYTYENDLALIELEDPFDLDIHVQPICLPEKGELSSGLRAVVTGWGRLTEKGDHVSILQKVKVPLVNNEECEEVFLRGSPSGRKEHIPKTFICAGYPQGGGDACNGDSGGPLQVQGEDGRWVVVGVVSWGKDCGQPNKLGVYTRVTEFLEWITKNTT</sequence>
<keyword evidence="7" id="KW-1185">Reference proteome</keyword>
<evidence type="ECO:0000256" key="3">
    <source>
        <dbReference type="ARBA" id="ARBA00023157"/>
    </source>
</evidence>
<dbReference type="PROSITE" id="PS00134">
    <property type="entry name" value="TRYPSIN_HIS"/>
    <property type="match status" value="1"/>
</dbReference>
<dbReference type="InterPro" id="IPR001314">
    <property type="entry name" value="Peptidase_S1A"/>
</dbReference>
<dbReference type="GO" id="GO:0004252">
    <property type="term" value="F:serine-type endopeptidase activity"/>
    <property type="evidence" value="ECO:0007669"/>
    <property type="project" value="InterPro"/>
</dbReference>
<dbReference type="GO" id="GO:0005576">
    <property type="term" value="C:extracellular region"/>
    <property type="evidence" value="ECO:0007669"/>
    <property type="project" value="UniProtKB-SubCell"/>
</dbReference>
<keyword evidence="2" id="KW-0964">Secreted</keyword>
<evidence type="ECO:0000256" key="1">
    <source>
        <dbReference type="ARBA" id="ARBA00004613"/>
    </source>
</evidence>
<dbReference type="InterPro" id="IPR033116">
    <property type="entry name" value="TRYPSIN_SER"/>
</dbReference>
<keyword evidence="4" id="KW-0378">Hydrolase</keyword>
<gene>
    <name evidence="6" type="ORF">MNOR_LOCUS21127</name>
</gene>
<evidence type="ECO:0000313" key="6">
    <source>
        <dbReference type="EMBL" id="CAL4117149.1"/>
    </source>
</evidence>
<reference evidence="6 7" key="1">
    <citation type="submission" date="2024-05" db="EMBL/GenBank/DDBJ databases">
        <authorList>
            <person name="Wallberg A."/>
        </authorList>
    </citation>
    <scope>NUCLEOTIDE SEQUENCE [LARGE SCALE GENOMIC DNA]</scope>
</reference>
<dbReference type="Pfam" id="PF00089">
    <property type="entry name" value="Trypsin"/>
    <property type="match status" value="1"/>
</dbReference>
<feature type="non-terminal residue" evidence="6">
    <location>
        <position position="1"/>
    </location>
</feature>
<protein>
    <recommendedName>
        <fullName evidence="5">Peptidase S1 domain-containing protein</fullName>
    </recommendedName>
</protein>
<dbReference type="EMBL" id="CAXKWB010016795">
    <property type="protein sequence ID" value="CAL4117149.1"/>
    <property type="molecule type" value="Genomic_DNA"/>
</dbReference>
<name>A0AAV2R6C0_MEGNR</name>
<organism evidence="6 7">
    <name type="scientific">Meganyctiphanes norvegica</name>
    <name type="common">Northern krill</name>
    <name type="synonym">Thysanopoda norvegica</name>
    <dbReference type="NCBI Taxonomy" id="48144"/>
    <lineage>
        <taxon>Eukaryota</taxon>
        <taxon>Metazoa</taxon>
        <taxon>Ecdysozoa</taxon>
        <taxon>Arthropoda</taxon>
        <taxon>Crustacea</taxon>
        <taxon>Multicrustacea</taxon>
        <taxon>Malacostraca</taxon>
        <taxon>Eumalacostraca</taxon>
        <taxon>Eucarida</taxon>
        <taxon>Euphausiacea</taxon>
        <taxon>Euphausiidae</taxon>
        <taxon>Meganyctiphanes</taxon>
    </lineage>
</organism>
<dbReference type="PROSITE" id="PS50240">
    <property type="entry name" value="TRYPSIN_DOM"/>
    <property type="match status" value="1"/>
</dbReference>
<accession>A0AAV2R6C0</accession>
<evidence type="ECO:0000256" key="2">
    <source>
        <dbReference type="ARBA" id="ARBA00022525"/>
    </source>
</evidence>
<dbReference type="FunFam" id="2.40.10.10:FF:000038">
    <property type="entry name" value="Serine protease"/>
    <property type="match status" value="1"/>
</dbReference>
<proteinExistence type="predicted"/>
<evidence type="ECO:0000313" key="7">
    <source>
        <dbReference type="Proteomes" id="UP001497623"/>
    </source>
</evidence>
<dbReference type="PROSITE" id="PS00135">
    <property type="entry name" value="TRYPSIN_SER"/>
    <property type="match status" value="1"/>
</dbReference>
<dbReference type="InterPro" id="IPR009003">
    <property type="entry name" value="Peptidase_S1_PA"/>
</dbReference>
<dbReference type="InterPro" id="IPR018114">
    <property type="entry name" value="TRYPSIN_HIS"/>
</dbReference>
<dbReference type="SMART" id="SM00020">
    <property type="entry name" value="Tryp_SPc"/>
    <property type="match status" value="1"/>
</dbReference>
<dbReference type="AlphaFoldDB" id="A0AAV2R6C0"/>
<dbReference type="SUPFAM" id="SSF50494">
    <property type="entry name" value="Trypsin-like serine proteases"/>
    <property type="match status" value="1"/>
</dbReference>
<dbReference type="CDD" id="cd00190">
    <property type="entry name" value="Tryp_SPc"/>
    <property type="match status" value="1"/>
</dbReference>
<keyword evidence="4" id="KW-0645">Protease</keyword>
<evidence type="ECO:0000259" key="5">
    <source>
        <dbReference type="PROSITE" id="PS50240"/>
    </source>
</evidence>
<comment type="caution">
    <text evidence="6">The sequence shown here is derived from an EMBL/GenBank/DDBJ whole genome shotgun (WGS) entry which is preliminary data.</text>
</comment>
<dbReference type="PANTHER" id="PTHR24252:SF7">
    <property type="entry name" value="HYALIN"/>
    <property type="match status" value="1"/>
</dbReference>
<dbReference type="PRINTS" id="PR00722">
    <property type="entry name" value="CHYMOTRYPSIN"/>
</dbReference>